<evidence type="ECO:0000313" key="1">
    <source>
        <dbReference type="EMBL" id="MBR0653378.1"/>
    </source>
</evidence>
<gene>
    <name evidence="1" type="ORF">GXW78_27255</name>
</gene>
<evidence type="ECO:0000313" key="2">
    <source>
        <dbReference type="Proteomes" id="UP000698752"/>
    </source>
</evidence>
<accession>A0ABS5EQS8</accession>
<comment type="caution">
    <text evidence="1">The sequence shown here is derived from an EMBL/GenBank/DDBJ whole genome shotgun (WGS) entry which is preliminary data.</text>
</comment>
<sequence length="89" mass="9952">MLSKEVEIIPIGPVGDLFQVTAGLVYAHLEMASVALPPDEAMERVVLHPDVIDFINQWVEENGVLLGTPHPPRLSWEEVRRQVPAARFL</sequence>
<dbReference type="RefSeq" id="WP_211872084.1">
    <property type="nucleotide sequence ID" value="NZ_JAAEDI010000049.1"/>
</dbReference>
<protein>
    <submittedName>
        <fullName evidence="1">Uncharacterized protein</fullName>
    </submittedName>
</protein>
<proteinExistence type="predicted"/>
<dbReference type="EMBL" id="JAAEDI010000049">
    <property type="protein sequence ID" value="MBR0653378.1"/>
    <property type="molecule type" value="Genomic_DNA"/>
</dbReference>
<dbReference type="Proteomes" id="UP000698752">
    <property type="component" value="Unassembled WGS sequence"/>
</dbReference>
<keyword evidence="2" id="KW-1185">Reference proteome</keyword>
<organism evidence="1 2">
    <name type="scientific">Neoroseomonas terrae</name>
    <dbReference type="NCBI Taxonomy" id="424799"/>
    <lineage>
        <taxon>Bacteria</taxon>
        <taxon>Pseudomonadati</taxon>
        <taxon>Pseudomonadota</taxon>
        <taxon>Alphaproteobacteria</taxon>
        <taxon>Acetobacterales</taxon>
        <taxon>Acetobacteraceae</taxon>
        <taxon>Neoroseomonas</taxon>
    </lineage>
</organism>
<name>A0ABS5EQS8_9PROT</name>
<reference evidence="2" key="1">
    <citation type="journal article" date="2021" name="Syst. Appl. Microbiol.">
        <title>Roseomonas hellenica sp. nov., isolated from roots of wild-growing Alkanna tinctoria.</title>
        <authorList>
            <person name="Rat A."/>
            <person name="Naranjo H.D."/>
            <person name="Lebbe L."/>
            <person name="Cnockaert M."/>
            <person name="Krigas N."/>
            <person name="Grigoriadou K."/>
            <person name="Maloupa E."/>
            <person name="Willems A."/>
        </authorList>
    </citation>
    <scope>NUCLEOTIDE SEQUENCE [LARGE SCALE GENOMIC DNA]</scope>
    <source>
        <strain evidence="2">LMG 31159</strain>
    </source>
</reference>